<evidence type="ECO:0008006" key="2">
    <source>
        <dbReference type="Google" id="ProtNLM"/>
    </source>
</evidence>
<reference evidence="1" key="1">
    <citation type="submission" date="2019-09" db="EMBL/GenBank/DDBJ databases">
        <title>Characterisation of the sponge microbiome using genome-centric metagenomics.</title>
        <authorList>
            <person name="Engelberts J.P."/>
            <person name="Robbins S.J."/>
            <person name="De Goeij J.M."/>
            <person name="Aranda M."/>
            <person name="Bell S.C."/>
            <person name="Webster N.S."/>
        </authorList>
    </citation>
    <scope>NUCLEOTIDE SEQUENCE</scope>
    <source>
        <strain evidence="1">SB0675_bin_29</strain>
    </source>
</reference>
<accession>A0A6B1G0G1</accession>
<dbReference type="AlphaFoldDB" id="A0A6B1G0G1"/>
<protein>
    <recommendedName>
        <fullName evidence="2">CHAT domain-containing protein</fullName>
    </recommendedName>
</protein>
<proteinExistence type="predicted"/>
<sequence length="208" mass="23886">MKLEQRIYCIEGVWDWGDREVEPSVEPLLEMLSRQGQWSYVRRDCATAGELKHYLDHEWARCRMGSVLYIATHGGQDTISMSGEEHLGLDTLGEYLEGKCEHCLVHFSGCEVLGGRKRALYQRIKMFLDKTGAMGVSGYGADVGWTDASWAPAAALELVFFSSIREQKIDLKVGRHFRRLNKIVRNLQDRFEDCEFDLYTRSDARIRA</sequence>
<name>A0A6B1G0G1_9CHLR</name>
<gene>
    <name evidence="1" type="ORF">F4148_08595</name>
</gene>
<dbReference type="Pfam" id="PF20347">
    <property type="entry name" value="DUF6642"/>
    <property type="match status" value="1"/>
</dbReference>
<evidence type="ECO:0000313" key="1">
    <source>
        <dbReference type="EMBL" id="MYH61808.1"/>
    </source>
</evidence>
<comment type="caution">
    <text evidence="1">The sequence shown here is derived from an EMBL/GenBank/DDBJ whole genome shotgun (WGS) entry which is preliminary data.</text>
</comment>
<dbReference type="EMBL" id="VYDA01000323">
    <property type="protein sequence ID" value="MYH61808.1"/>
    <property type="molecule type" value="Genomic_DNA"/>
</dbReference>
<organism evidence="1">
    <name type="scientific">Caldilineaceae bacterium SB0675_bin_29</name>
    <dbReference type="NCBI Taxonomy" id="2605266"/>
    <lineage>
        <taxon>Bacteria</taxon>
        <taxon>Bacillati</taxon>
        <taxon>Chloroflexota</taxon>
        <taxon>Caldilineae</taxon>
        <taxon>Caldilineales</taxon>
        <taxon>Caldilineaceae</taxon>
    </lineage>
</organism>
<dbReference type="InterPro" id="IPR046584">
    <property type="entry name" value="DUF6642"/>
</dbReference>